<comment type="caution">
    <text evidence="1">The sequence shown here is derived from an EMBL/GenBank/DDBJ whole genome shotgun (WGS) entry which is preliminary data.</text>
</comment>
<evidence type="ECO:0000313" key="2">
    <source>
        <dbReference type="Proteomes" id="UP000247811"/>
    </source>
</evidence>
<accession>A0A318H192</accession>
<dbReference type="Proteomes" id="UP000247811">
    <property type="component" value="Unassembled WGS sequence"/>
</dbReference>
<gene>
    <name evidence="1" type="ORF">C7444_106196</name>
</gene>
<reference evidence="1 2" key="1">
    <citation type="submission" date="2018-05" db="EMBL/GenBank/DDBJ databases">
        <title>Genomic Encyclopedia of Type Strains, Phase IV (KMG-IV): sequencing the most valuable type-strain genomes for metagenomic binning, comparative biology and taxonomic classification.</title>
        <authorList>
            <person name="Goeker M."/>
        </authorList>
    </citation>
    <scope>NUCLEOTIDE SEQUENCE [LARGE SCALE GENOMIC DNA]</scope>
    <source>
        <strain evidence="1 2">DSM 566</strain>
    </source>
</reference>
<proteinExistence type="predicted"/>
<dbReference type="EMBL" id="QJJS01000006">
    <property type="protein sequence ID" value="PXW96674.1"/>
    <property type="molecule type" value="Genomic_DNA"/>
</dbReference>
<dbReference type="RefSeq" id="WP_110400489.1">
    <property type="nucleotide sequence ID" value="NZ_QJJS01000006.1"/>
</dbReference>
<dbReference type="OrthoDB" id="5297048at2"/>
<protein>
    <submittedName>
        <fullName evidence="1">Uncharacterized protein</fullName>
    </submittedName>
</protein>
<evidence type="ECO:0000313" key="1">
    <source>
        <dbReference type="EMBL" id="PXW96674.1"/>
    </source>
</evidence>
<organism evidence="1 2">
    <name type="scientific">Sphaerotilus hippei</name>
    <dbReference type="NCBI Taxonomy" id="744406"/>
    <lineage>
        <taxon>Bacteria</taxon>
        <taxon>Pseudomonadati</taxon>
        <taxon>Pseudomonadota</taxon>
        <taxon>Betaproteobacteria</taxon>
        <taxon>Burkholderiales</taxon>
        <taxon>Sphaerotilaceae</taxon>
        <taxon>Sphaerotilus</taxon>
    </lineage>
</organism>
<name>A0A318H192_9BURK</name>
<sequence length="102" mass="10947">MRSEITVSFGPQQVHRLPVEAPMSSEAARAWLDEQYVEMDCVPTRASGKVLVADKLLALADVAGPELFERDPVWSAEYAQAAAGATGRARVLVDVLSGAVSY</sequence>
<dbReference type="AlphaFoldDB" id="A0A318H192"/>
<keyword evidence="2" id="KW-1185">Reference proteome</keyword>